<feature type="chain" id="PRO_5009328419" evidence="1">
    <location>
        <begin position="20"/>
        <end position="60"/>
    </location>
</feature>
<protein>
    <submittedName>
        <fullName evidence="2">Bm11621</fullName>
    </submittedName>
</protein>
<dbReference type="AlphaFoldDB" id="A0A1I9G9I7"/>
<reference evidence="2" key="1">
    <citation type="journal article" date="2007" name="Science">
        <title>Draft genome of the filarial nematode parasite Brugia malayi.</title>
        <authorList>
            <person name="Ghedin E."/>
            <person name="Wang S."/>
            <person name="Spiro D."/>
            <person name="Caler E."/>
            <person name="Zhao Q."/>
            <person name="Crabtree J."/>
            <person name="Allen J.E."/>
            <person name="Delcher A.L."/>
            <person name="Guiliano D.B."/>
            <person name="Miranda-Saavedra D."/>
            <person name="Angiuoli S.V."/>
            <person name="Creasy T."/>
            <person name="Amedeo P."/>
            <person name="Haas B."/>
            <person name="El-Sayed N.M."/>
            <person name="Wortman J.R."/>
            <person name="Feldblyum T."/>
            <person name="Tallon L."/>
            <person name="Schatz M."/>
            <person name="Shumway M."/>
            <person name="Koo H."/>
            <person name="Salzberg S.L."/>
            <person name="Schobel S."/>
            <person name="Pertea M."/>
            <person name="Pop M."/>
            <person name="White O."/>
            <person name="Barton G.J."/>
            <person name="Carlow C.K."/>
            <person name="Crawford M.J."/>
            <person name="Daub J."/>
            <person name="Dimmic M.W."/>
            <person name="Estes C.F."/>
            <person name="Foster J.M."/>
            <person name="Ganatra M."/>
            <person name="Gregory W.F."/>
            <person name="Johnson N.M."/>
            <person name="Jin J."/>
            <person name="Komuniecki R."/>
            <person name="Korf I."/>
            <person name="Kumar S."/>
            <person name="Laney S."/>
            <person name="Li B.W."/>
            <person name="Li W."/>
            <person name="Lindblom T.H."/>
            <person name="Lustigman S."/>
            <person name="Ma D."/>
            <person name="Maina C.V."/>
            <person name="Martin D.M."/>
            <person name="McCarter J.P."/>
            <person name="McReynolds L."/>
            <person name="Mitreva M."/>
            <person name="Nutman T.B."/>
            <person name="Parkinson J."/>
            <person name="Peregrin-Alvarez J.M."/>
            <person name="Poole C."/>
            <person name="Ren Q."/>
            <person name="Saunders L."/>
            <person name="Sluder A.E."/>
            <person name="Smith K."/>
            <person name="Stanke M."/>
            <person name="Unnasch T.R."/>
            <person name="Ware J."/>
            <person name="Wei A.D."/>
            <person name="Weil G."/>
            <person name="Williams D.J."/>
            <person name="Zhang Y."/>
            <person name="Williams S.A."/>
            <person name="Fraser-Liggett C."/>
            <person name="Slatko B."/>
            <person name="Blaxter M.L."/>
            <person name="Scott A.L."/>
        </authorList>
    </citation>
    <scope>NUCLEOTIDE SEQUENCE</scope>
    <source>
        <strain evidence="2">FR3</strain>
    </source>
</reference>
<reference evidence="2" key="2">
    <citation type="submission" date="2012-12" db="EMBL/GenBank/DDBJ databases">
        <authorList>
            <consortium name="WormBase Consortium"/>
            <person name="Ghedin E."/>
            <person name="Paulini M."/>
        </authorList>
    </citation>
    <scope>NUCLEOTIDE SEQUENCE</scope>
    <source>
        <strain evidence="2">FR3</strain>
    </source>
</reference>
<dbReference type="EMBL" id="LN859209">
    <property type="protein sequence ID" value="CDQ07350.1"/>
    <property type="molecule type" value="Genomic_DNA"/>
</dbReference>
<gene>
    <name evidence="2" type="primary">Bm11621</name>
    <name evidence="2" type="ORF">BM_Bm11621</name>
</gene>
<name>A0A1I9G9I7_BRUMA</name>
<evidence type="ECO:0000256" key="1">
    <source>
        <dbReference type="SAM" id="SignalP"/>
    </source>
</evidence>
<keyword evidence="1" id="KW-0732">Signal</keyword>
<proteinExistence type="predicted"/>
<evidence type="ECO:0000313" key="2">
    <source>
        <dbReference type="EMBL" id="CDQ07350.1"/>
    </source>
</evidence>
<sequence length="60" mass="6859">MGYWSFWTGLCWMLSGTRAPTSIHAMSSMCYVLLKKQALEDNYKVFQTEQTASFQAENGL</sequence>
<feature type="signal peptide" evidence="1">
    <location>
        <begin position="1"/>
        <end position="19"/>
    </location>
</feature>
<organism evidence="2">
    <name type="scientific">Brugia malayi</name>
    <name type="common">Filarial nematode worm</name>
    <dbReference type="NCBI Taxonomy" id="6279"/>
    <lineage>
        <taxon>Eukaryota</taxon>
        <taxon>Metazoa</taxon>
        <taxon>Ecdysozoa</taxon>
        <taxon>Nematoda</taxon>
        <taxon>Chromadorea</taxon>
        <taxon>Rhabditida</taxon>
        <taxon>Spirurina</taxon>
        <taxon>Spiruromorpha</taxon>
        <taxon>Filarioidea</taxon>
        <taxon>Onchocercidae</taxon>
        <taxon>Brugia</taxon>
    </lineage>
</organism>
<accession>A0A1I9G9I7</accession>